<dbReference type="PANTHER" id="PTHR36182">
    <property type="entry name" value="PROTEIN, PUTATIVE (AFU_ORTHOLOGUE AFUA_6G10930)-RELATED"/>
    <property type="match status" value="1"/>
</dbReference>
<comment type="caution">
    <text evidence="3">The sequence shown here is derived from an EMBL/GenBank/DDBJ whole genome shotgun (WGS) entry which is preliminary data.</text>
</comment>
<evidence type="ECO:0000313" key="3">
    <source>
        <dbReference type="EMBL" id="KAG9234741.1"/>
    </source>
</evidence>
<reference evidence="3" key="1">
    <citation type="journal article" date="2021" name="IMA Fungus">
        <title>Genomic characterization of three marine fungi, including Emericellopsis atlantica sp. nov. with signatures of a generalist lifestyle and marine biomass degradation.</title>
        <authorList>
            <person name="Hagestad O.C."/>
            <person name="Hou L."/>
            <person name="Andersen J.H."/>
            <person name="Hansen E.H."/>
            <person name="Altermark B."/>
            <person name="Li C."/>
            <person name="Kuhnert E."/>
            <person name="Cox R.J."/>
            <person name="Crous P.W."/>
            <person name="Spatafora J.W."/>
            <person name="Lail K."/>
            <person name="Amirebrahimi M."/>
            <person name="Lipzen A."/>
            <person name="Pangilinan J."/>
            <person name="Andreopoulos W."/>
            <person name="Hayes R.D."/>
            <person name="Ng V."/>
            <person name="Grigoriev I.V."/>
            <person name="Jackson S.A."/>
            <person name="Sutton T.D.S."/>
            <person name="Dobson A.D.W."/>
            <person name="Rama T."/>
        </authorList>
    </citation>
    <scope>NUCLEOTIDE SEQUENCE</scope>
    <source>
        <strain evidence="3">TRa018bII</strain>
    </source>
</reference>
<proteinExistence type="predicted"/>
<organism evidence="3 4">
    <name type="scientific">Amylocarpus encephaloides</name>
    <dbReference type="NCBI Taxonomy" id="45428"/>
    <lineage>
        <taxon>Eukaryota</taxon>
        <taxon>Fungi</taxon>
        <taxon>Dikarya</taxon>
        <taxon>Ascomycota</taxon>
        <taxon>Pezizomycotina</taxon>
        <taxon>Leotiomycetes</taxon>
        <taxon>Helotiales</taxon>
        <taxon>Helotiales incertae sedis</taxon>
        <taxon>Amylocarpus</taxon>
    </lineage>
</organism>
<feature type="chain" id="PRO_5040489269" description="Chitin-binding type-4 domain-containing protein" evidence="2">
    <location>
        <begin position="20"/>
        <end position="417"/>
    </location>
</feature>
<keyword evidence="4" id="KW-1185">Reference proteome</keyword>
<accession>A0A9P7YJJ8</accession>
<feature type="region of interest" description="Disordered" evidence="1">
    <location>
        <begin position="298"/>
        <end position="347"/>
    </location>
</feature>
<gene>
    <name evidence="3" type="ORF">BJ875DRAFT_375751</name>
</gene>
<feature type="compositionally biased region" description="Low complexity" evidence="1">
    <location>
        <begin position="271"/>
        <end position="280"/>
    </location>
</feature>
<feature type="compositionally biased region" description="Low complexity" evidence="1">
    <location>
        <begin position="333"/>
        <end position="346"/>
    </location>
</feature>
<name>A0A9P7YJJ8_9HELO</name>
<feature type="region of interest" description="Disordered" evidence="1">
    <location>
        <begin position="213"/>
        <end position="280"/>
    </location>
</feature>
<feature type="compositionally biased region" description="Low complexity" evidence="1">
    <location>
        <begin position="298"/>
        <end position="326"/>
    </location>
</feature>
<dbReference type="EMBL" id="MU251453">
    <property type="protein sequence ID" value="KAG9234741.1"/>
    <property type="molecule type" value="Genomic_DNA"/>
</dbReference>
<feature type="signal peptide" evidence="2">
    <location>
        <begin position="1"/>
        <end position="19"/>
    </location>
</feature>
<evidence type="ECO:0000256" key="1">
    <source>
        <dbReference type="SAM" id="MobiDB-lite"/>
    </source>
</evidence>
<dbReference type="AlphaFoldDB" id="A0A9P7YJJ8"/>
<evidence type="ECO:0000256" key="2">
    <source>
        <dbReference type="SAM" id="SignalP"/>
    </source>
</evidence>
<evidence type="ECO:0000313" key="4">
    <source>
        <dbReference type="Proteomes" id="UP000824998"/>
    </source>
</evidence>
<evidence type="ECO:0008006" key="5">
    <source>
        <dbReference type="Google" id="ProtNLM"/>
    </source>
</evidence>
<protein>
    <recommendedName>
        <fullName evidence="5">Chitin-binding type-4 domain-containing protein</fullName>
    </recommendedName>
</protein>
<dbReference type="OrthoDB" id="2342176at2759"/>
<keyword evidence="2" id="KW-0732">Signal</keyword>
<dbReference type="Proteomes" id="UP000824998">
    <property type="component" value="Unassembled WGS sequence"/>
</dbReference>
<sequence>MLFTQSQLLVLGLSALSNAHMIMNTPVPFGKSSLSNSPLEADGSDFPCKQRTGVYEAEGASNSMALGSTQPLKFTGGATHGGGSCQISITYDKQPTKNSVWKVIHSIVGGCPVQGVAGNVGDSATSPSPTEYTFPVPDSLPAGDAVLAWTWFNKVGNREMYMNCAPVTLGGSKKRDLEYLESRNVTQLMERDTAAYDALPNMFVANIESGSGCTTGDKTSGGGNLVFPNPGDSVTTMGSDALLQPTGCDAGAGASPAKPTSAAGGGDAPKTSAAAGGAPSNAPTLPGGVFATIATSQAAGPSQTAAPSAPASSAPSPTAAPASPASSAPPPAASGSTGSGSAQSGACTTEGGWNCVGGSSFQQCASGQWSAVQQMAAGTSCTPGESSSLNMAAIGSRVKRAIRFSPGHARRNMAGSA</sequence>
<dbReference type="Gene3D" id="2.70.50.70">
    <property type="match status" value="1"/>
</dbReference>
<dbReference type="PANTHER" id="PTHR36182:SF2">
    <property type="entry name" value="LYTIC POLYSACCHARIDE MONOOXYGENASE"/>
    <property type="match status" value="1"/>
</dbReference>